<accession>X1JPT2</accession>
<proteinExistence type="predicted"/>
<organism evidence="1">
    <name type="scientific">marine sediment metagenome</name>
    <dbReference type="NCBI Taxonomy" id="412755"/>
    <lineage>
        <taxon>unclassified sequences</taxon>
        <taxon>metagenomes</taxon>
        <taxon>ecological metagenomes</taxon>
    </lineage>
</organism>
<feature type="non-terminal residue" evidence="1">
    <location>
        <position position="1"/>
    </location>
</feature>
<sequence length="45" mass="4829">IQLRLCILNSTLTDVDKIVATGWNCESLVGEVLGQSKKDGPGARE</sequence>
<dbReference type="EMBL" id="BARU01037009">
    <property type="protein sequence ID" value="GAH83445.1"/>
    <property type="molecule type" value="Genomic_DNA"/>
</dbReference>
<evidence type="ECO:0000313" key="1">
    <source>
        <dbReference type="EMBL" id="GAH83445.1"/>
    </source>
</evidence>
<protein>
    <submittedName>
        <fullName evidence="1">Uncharacterized protein</fullName>
    </submittedName>
</protein>
<gene>
    <name evidence="1" type="ORF">S03H2_57717</name>
</gene>
<dbReference type="AlphaFoldDB" id="X1JPT2"/>
<comment type="caution">
    <text evidence="1">The sequence shown here is derived from an EMBL/GenBank/DDBJ whole genome shotgun (WGS) entry which is preliminary data.</text>
</comment>
<reference evidence="1" key="1">
    <citation type="journal article" date="2014" name="Front. Microbiol.">
        <title>High frequency of phylogenetically diverse reductive dehalogenase-homologous genes in deep subseafloor sedimentary metagenomes.</title>
        <authorList>
            <person name="Kawai M."/>
            <person name="Futagami T."/>
            <person name="Toyoda A."/>
            <person name="Takaki Y."/>
            <person name="Nishi S."/>
            <person name="Hori S."/>
            <person name="Arai W."/>
            <person name="Tsubouchi T."/>
            <person name="Morono Y."/>
            <person name="Uchiyama I."/>
            <person name="Ito T."/>
            <person name="Fujiyama A."/>
            <person name="Inagaki F."/>
            <person name="Takami H."/>
        </authorList>
    </citation>
    <scope>NUCLEOTIDE SEQUENCE</scope>
    <source>
        <strain evidence="1">Expedition CK06-06</strain>
    </source>
</reference>
<name>X1JPT2_9ZZZZ</name>